<evidence type="ECO:0000259" key="2">
    <source>
        <dbReference type="PROSITE" id="PS51272"/>
    </source>
</evidence>
<protein>
    <recommendedName>
        <fullName evidence="2">SLH domain-containing protein</fullName>
    </recommendedName>
</protein>
<feature type="compositionally biased region" description="Gly residues" evidence="1">
    <location>
        <begin position="1759"/>
        <end position="1774"/>
    </location>
</feature>
<dbReference type="Gene3D" id="2.160.20.110">
    <property type="match status" value="3"/>
</dbReference>
<feature type="domain" description="SLH" evidence="2">
    <location>
        <begin position="1980"/>
        <end position="2040"/>
    </location>
</feature>
<proteinExistence type="predicted"/>
<dbReference type="RefSeq" id="WP_188889975.1">
    <property type="nucleotide sequence ID" value="NZ_BMHY01000005.1"/>
</dbReference>
<evidence type="ECO:0000313" key="4">
    <source>
        <dbReference type="Proteomes" id="UP000600247"/>
    </source>
</evidence>
<feature type="domain" description="SLH" evidence="2">
    <location>
        <begin position="2042"/>
        <end position="2096"/>
    </location>
</feature>
<dbReference type="PROSITE" id="PS51272">
    <property type="entry name" value="SLH"/>
    <property type="match status" value="3"/>
</dbReference>
<dbReference type="EMBL" id="BMHY01000005">
    <property type="protein sequence ID" value="GGG72036.1"/>
    <property type="molecule type" value="Genomic_DNA"/>
</dbReference>
<dbReference type="InterPro" id="IPR051465">
    <property type="entry name" value="Cell_Envelope_Struct_Comp"/>
</dbReference>
<organism evidence="3 4">
    <name type="scientific">Paenibacillus radicis</name>
    <name type="common">ex Gao et al. 2016</name>
    <dbReference type="NCBI Taxonomy" id="1737354"/>
    <lineage>
        <taxon>Bacteria</taxon>
        <taxon>Bacillati</taxon>
        <taxon>Bacillota</taxon>
        <taxon>Bacilli</taxon>
        <taxon>Bacillales</taxon>
        <taxon>Paenibacillaceae</taxon>
        <taxon>Paenibacillus</taxon>
    </lineage>
</organism>
<evidence type="ECO:0000256" key="1">
    <source>
        <dbReference type="SAM" id="MobiDB-lite"/>
    </source>
</evidence>
<reference evidence="3 4" key="1">
    <citation type="journal article" date="2014" name="Int. J. Syst. Evol. Microbiol.">
        <title>Complete genome sequence of Corynebacterium casei LMG S-19264T (=DSM 44701T), isolated from a smear-ripened cheese.</title>
        <authorList>
            <consortium name="US DOE Joint Genome Institute (JGI-PGF)"/>
            <person name="Walter F."/>
            <person name="Albersmeier A."/>
            <person name="Kalinowski J."/>
            <person name="Ruckert C."/>
        </authorList>
    </citation>
    <scope>NUCLEOTIDE SEQUENCE [LARGE SCALE GENOMIC DNA]</scope>
    <source>
        <strain evidence="3 4">CGMCC 1.15286</strain>
    </source>
</reference>
<dbReference type="Pfam" id="PF00395">
    <property type="entry name" value="SLH"/>
    <property type="match status" value="3"/>
</dbReference>
<dbReference type="PANTHER" id="PTHR43308">
    <property type="entry name" value="OUTER MEMBRANE PROTEIN ALPHA-RELATED"/>
    <property type="match status" value="1"/>
</dbReference>
<feature type="domain" description="SLH" evidence="2">
    <location>
        <begin position="1916"/>
        <end position="1979"/>
    </location>
</feature>
<dbReference type="InterPro" id="IPR001119">
    <property type="entry name" value="SLH_dom"/>
</dbReference>
<dbReference type="InterPro" id="IPR013783">
    <property type="entry name" value="Ig-like_fold"/>
</dbReference>
<dbReference type="Proteomes" id="UP000600247">
    <property type="component" value="Unassembled WGS sequence"/>
</dbReference>
<keyword evidence="4" id="KW-1185">Reference proteome</keyword>
<dbReference type="Pfam" id="PF12733">
    <property type="entry name" value="Cadherin-like"/>
    <property type="match status" value="5"/>
</dbReference>
<gene>
    <name evidence="3" type="ORF">GCM10010918_29650</name>
</gene>
<dbReference type="PANTHER" id="PTHR43308:SF5">
    <property type="entry name" value="S-LAYER PROTEIN _ PEPTIDOGLYCAN ENDO-BETA-N-ACETYLGLUCOSAMINIDASE"/>
    <property type="match status" value="1"/>
</dbReference>
<dbReference type="Gene3D" id="2.60.40.10">
    <property type="entry name" value="Immunoglobulins"/>
    <property type="match status" value="1"/>
</dbReference>
<name>A0A917H9L5_9BACL</name>
<accession>A0A917H9L5</accession>
<sequence length="2096" mass="213787">MRFSVQRIYRVLLIQLIGIMFIVSIPLHPAQAAPGFAGGDGTPGSPYLIENASQFNEIRNNINAYYRLTQDIDLSSYASSEGGRGWRPIEGYFAGQLDGGGHGITGLSIHRGDENNIGLFQYIRGNVSHLSIVQADVTGNDNTGILAGSLYMGTIEDVHVSGHVEGGSHVGGLAGDVQHSQVQVSGAAASVKGNGSHVGGLIGAVSNSTNTFSITDSYAEGNVEGHDMYTGGLIGFLFSGTVERSYASGDVAGANETGGLIGTAYAGSVIRDSFALGKVSGNQTVGGFTGHIYESDISQSYSAGTVTGNSNVGGFAGYTYNWTSNQLYWNTDAYGWAFGFSARSITGISGINLLKASSYGGFDFSSKWAIAEGKSYPYLRGNAPLWLNNLTLTPNAGTAGNIAPAWQPHIYQYDLSVTSSVTSLTAVPAVANAGAIVEVSGMNGLTTGINAATVTIKDSKGVRSSKVYAIQIHKLASSNLSSDASLSDLRIDGAPIAGFSGNTLSYRAVVPNATTSVTITATPNHPDATFTVTGGTALNLGDNTATIRVAASDGTTRTYTLTIERNRFAGGNGTEASPYLIQSASQFNDIRNDYQKAYRLIADIDLSAYATANGGDGWEPIYFEGILQGNGHVIKGLKINRPGENVIGLFQYIYLGSVSDLSIVQANVVGGNDVGILAGLHNSNTITNVRTSGSAVGNNNVGGLVGSFHSGTIKASSSTATVTGSGEAVGGLVGQGYSTIETSYSEGNVHGLSKVGGLVGEAVGSMISNSFAIGEVKADTASAGGLIGRSNQGTYTNLYAAGKVQGSSAVGGLVGTRTNSTFTRGYWNTTTTGQTLGAGSGTATGLTGYTTAQMKSSSSFSGWDFSSIWSIASTTTPYLRSAPLPLWLTSLTVTGNTGAAGSVSAFDNLSRTLTVGVAADVQSVTISGTAVDPSAVVTASGGANLSSGSNPVVVTVKGVDGYNSLEYRLNVMRADPSVGGLSDITLSSGTLSPAFAEATTGYSVSVPYTTSTLAVIPSVSNAGSTVKINGTAVTSGQPSGNIALTAGTSTVITIEVTSQDGTNTKSYTLTVTRAAGSANANLSALTTTGGALSPTFSAATTSYAAAGVANTTTSVTVRPTTADSTAAVTVSVNGGTAVSVTSGQNSSALALNVGANTIEITVTAQDGTIKRYSISVTRAASTVTTLSGLMVSSGALNPAFSSTRASYTATAASSYASVTVKPTATFAGATITVSVNGSDPVAVISGADSTALPLVTGSNSIEIKVLAQDGVSSRTYTIALTRSASSASDLTSFSFEGLSPAVIGTINGTNVSLTVPYGTNVGQLAATFANSAASTVTVGGVTQTSGVTTNNFTSPVLYKVTAENGTTTKTYTVTVTIASNTENELTSFSFAGLTPAVAGVISGNDVTLTVPYGTDVSALVATFSSSAGSTVKVGNAAQVSELTANDYMSPVVYTVTAQNGSTHNYKVTVTIASNTEKELMSFSFAGLTPAVTGAISGNNVTLTVPYGTDVSALVATYSSSAGSTVKIGNSAQVSGATANNYTSPVVYTVTAQDGSAQDYTVNVVVASNTAKELTSFSFAGLTPAVTGTINGNNVTLTVPYGTDVSALVATYSSAAGSTVKVGTVAQTSGVTTNDFASPVIYTVIAQDGSTKNYKVTVTIASNTAKELTSFSFAELTPVVVGTINGNNVALTLPYGTNVSALVATFSNSAGSTVKVGIVAQTSGVTANDFASPVIYTVIAQDGSTKSYTVTVTIAANPSPGGGNGGSGGTGGSGSDTGPKDYDEIIIKAGQFGSFTRTGEISLSIPSGAFEQDVTLQLRKITDTTKLVNHGERLVGPVYEVLRKSSGNAMKKMLLTLNFDSALINKNEKPAIFYYDELNKKWIELGGIVEGNSVTVETNQFAKFAVLAVRKNSDGGTTSPQFTDIEGHWAASAIIQAASRGITSGYSDGSFRPNAPITRAEFAVLLVKALHIQGEGAQLQFSDNKAIGDWAKYYIALAVKEGIINGYSDGTFRPQGFITRAEMAVMLANVQHTKPETAAVTTFADDADIPAWSKGAIKEIAEQGIVQGRGGNKYAPMATASRAEAIVVLLKLIQNGD</sequence>
<dbReference type="Gene3D" id="2.60.40.2340">
    <property type="match status" value="5"/>
</dbReference>
<feature type="region of interest" description="Disordered" evidence="1">
    <location>
        <begin position="1755"/>
        <end position="1776"/>
    </location>
</feature>
<comment type="caution">
    <text evidence="3">The sequence shown here is derived from an EMBL/GenBank/DDBJ whole genome shotgun (WGS) entry which is preliminary data.</text>
</comment>
<dbReference type="InterPro" id="IPR025883">
    <property type="entry name" value="Cadherin-like_domain"/>
</dbReference>
<evidence type="ECO:0000313" key="3">
    <source>
        <dbReference type="EMBL" id="GGG72036.1"/>
    </source>
</evidence>